<feature type="compositionally biased region" description="Pro residues" evidence="17">
    <location>
        <begin position="1084"/>
        <end position="1093"/>
    </location>
</feature>
<dbReference type="Gene3D" id="2.10.25.10">
    <property type="entry name" value="Laminin"/>
    <property type="match status" value="7"/>
</dbReference>
<dbReference type="Gene3D" id="2.120.10.30">
    <property type="entry name" value="TolB, C-terminal domain"/>
    <property type="match status" value="9"/>
</dbReference>
<feature type="disulfide bond" evidence="14">
    <location>
        <begin position="4600"/>
        <end position="4609"/>
    </location>
</feature>
<feature type="disulfide bond" evidence="15">
    <location>
        <begin position="4099"/>
        <end position="4114"/>
    </location>
</feature>
<dbReference type="CDD" id="cd00054">
    <property type="entry name" value="EGF_CA"/>
    <property type="match status" value="2"/>
</dbReference>
<evidence type="ECO:0000256" key="15">
    <source>
        <dbReference type="PROSITE-ProRule" id="PRU00124"/>
    </source>
</evidence>
<feature type="disulfide bond" evidence="14">
    <location>
        <begin position="5265"/>
        <end position="5275"/>
    </location>
</feature>
<dbReference type="InterPro" id="IPR002172">
    <property type="entry name" value="LDrepeatLR_classA_rpt"/>
</dbReference>
<feature type="compositionally biased region" description="Basic residues" evidence="17">
    <location>
        <begin position="5172"/>
        <end position="5184"/>
    </location>
</feature>
<feature type="disulfide bond" evidence="15">
    <location>
        <begin position="3779"/>
        <end position="3794"/>
    </location>
</feature>
<dbReference type="PRINTS" id="PR00261">
    <property type="entry name" value="LDLRECEPTOR"/>
</dbReference>
<evidence type="ECO:0000256" key="13">
    <source>
        <dbReference type="ARBA" id="ARBA00023180"/>
    </source>
</evidence>
<dbReference type="InterPro" id="IPR026823">
    <property type="entry name" value="cEGF"/>
</dbReference>
<feature type="disulfide bond" evidence="15">
    <location>
        <begin position="4017"/>
        <end position="4032"/>
    </location>
</feature>
<dbReference type="PANTHER" id="PTHR22722">
    <property type="entry name" value="LOW-DENSITY LIPOPROTEIN RECEPTOR-RELATED PROTEIN 2-RELATED"/>
    <property type="match status" value="1"/>
</dbReference>
<dbReference type="Pfam" id="PF12662">
    <property type="entry name" value="cEGF"/>
    <property type="match status" value="1"/>
</dbReference>
<feature type="repeat" description="LDL-receptor class B" evidence="16">
    <location>
        <begin position="3355"/>
        <end position="3398"/>
    </location>
</feature>
<sequence length="5540" mass="590737">MAAGYGRAPRGGWLSAAALLLALFGAPHSAGASGEEAAPPVETTSAASADSGTRAACDALQFACADGLRCVPLDWRCDGRAHCADASDELHCSFPNPWMTACRGDEFRCAVSNFCLAPSWRCDGEPDCGAHDASDEDPYMCQKDFKCPGNRARCETPVEGQFSCVPIEQFCDGVRQCPDASDEWDICDNFTATQCAALHCELGCRPTHAGLACYCQLGYEADAAGRCVDTDECQWEDACAQQCHNTRGSYACACAPGYTLHADRRDCVPVNEPVTEPLSLIVVTGGDVRRVWPAGEPRTRNHSLPALNVRALDFLYDNRSICYVHHNISKSGIVCVDADDFSRRRVLGVPAFFPDVSGVSHLAVDWVASNWYLVDGGREALYVCSRALQHCRLLLDAALAKVHGLALDPGAGLMFWSVWGASPPAVERATLAGGARAPVAAHRLVYPSALALDPAAQTLYWVDAYLDCVERADYSGARRRTLRRGYATQELQHISVLGSTLFLPVWRNSSVALVPRYSGASTQAGALALDARPTAALAFHRARQPRLQHPCARDNGGCAHVCITAYVRGAPHAHCVCRHGWRPAGRACERVRLDAYVLLARGAPPLVQALALAPQHAGWEALAPALDAARPTAADVDTQAGYLYYCDVHRYEIVRQKLDGSAREVFAGRDVDNCEGIAVDWMGRNLYWTDDALGTVSAARLDAPGVRAVLVQERDYQHYHPRAIALDPGAGAMYWSVWAARGAAGRLEAAHMDGSARRTLLGDALHWPAGLALAGGALYWCDTYLNKIERLLLATHERQLLAADAPHKPLLKPYGLALYEGAVIWSEHGTGAVRRRDADGNVTELYRLPPPLYDLKLVSDTERQGHNLCSLNNGGCAELCLAVPGGRTCACGAGRRPAAGAPAQCEAASAPRPRAPCPAGTFACHHGRCIEQQFVCDGDLDCPDGSDEDSSPTGPCANVTCGEEQFMRCDTNRCIPNSWICDGQKDCNDGADEGAAACARASCRAQQFQCAASRRCIPLWWRCDGAPDCGRGDRSDEADCAAQPCSAAMFPCDNGACLPWDYYCDGRADCADASDERACAATSPRPPPQAPPPRDPHRHTKLHHDNGACEEHEFQCNNTECIRKEFHCDAHVDCLDGSDEVACASSSSTSTSTSTTAAPDEAAACPAPALRCDNHTRCVPLQQLCDNIADCADGADEADRCGEPMCAVSACSHACHAAPGGPVCLCPAGLHLQRDGASCAPRHACAAWGVCAHGCAPTKTGYKCTCDAGYRLADDGFNCKSTDGTTPLLVFSNRHEVRGVSLPALTARALISSLKNTIALDWRRDPASGDVTLYWTDVVDDNIYRGTIRGNALSGIEAVVRQGLSTAEGLAVDWVAGNLYWVESSLHQIEVARLDGQFRRTLLAGDMDSPRAIAADPRLGYLFWSDWEQAAPRIERASLAGRARVVLVRVDAVSDGAWPNGLALDYRARRLYWVDARSDSVHTTDYSGADHREVLRGHAALSHPFAITVFEQHVYWTDWRSNSVVRAGKWDGRDVTVVQRTLTQPFDLKVIHPSRQPPADHNPCERNGGCSHLCLIHAPHERVCACPHVMRLAADAVTCEPHEKVLLIARAGEIRGVDLEAPLVHMIPTVSGAHVTAPTSLQFVAAERRVYWADSETGELRRAALTGGGAAVLADAGVDAPRGFALDWAAGVLYYAAGGAIVAARTAGTHSAALAAVRNVSALAVDPRRGRLYWAARAPGAERLTRATQAATQPRALLDSLAEPRLAGVTSLCVDVDADRLYWVNSGSATMMYLDVATGKHTTLEGGGARPLALDVHAGRLLWADADGAVRACDKDACAPSSARLLRNNTEGVLSLRVYDASTQHAVRGACSLRARPCAHLCLPVSDVQSVCRCATGYHQHDENCTAVDEVVVYSVSWELRGVPLNASNETQEQDQRGLLPPVPQLSMASAIDYDAEGSWMFWVDSEAGGVWRVRRDGSGRALVGGAGAALGGADWPAALALDWRARNLYWSDPRRALVLVARLDGAHRYVLLDTDPLAVTSMAVDPVGGWLFLAGGGWLQRARLDGGQRDLLYNGTQVAGVALDVQTQHVYWAEPRAALLWGARYDGSARARLASFPPQRHHPLALALYNHTLYWLDTACTVGRALRRLGARAARQLPAAAPPPAGAGALQPHAVLARHVSTLPLLQRVYCGARATTARRARGSPASRRSATTRWRWRSTTTRCTGSTREYTPSLTARVLWGARYDGSARARLASFPPQRHHPLALALYNHTLYWLDTATTRWRWRSTTTRCTGSTREYTPSLTARVLWGARYDGSARARLASFPPQRHHPLALALYNHTLYWLDTTASRGAVLAAPLSNVSHYRVLRDNLGDSLKDITIWSRSAQRAPPGAAEGCGPHVGCAALCLHDGERPRCACPHGRLAPDQRNCTPYDSFLMYSRVTEIDSIHLLDEKDLNSPYKPIENKELMRNAISLAYWYEDSRLFYSDIQRGSINTVHFNGSGHEVLLEQVGAVEGMVYAAAESMLYWTCNSGAAIRAARVRPAAPGGAGARTVLQLARGTRPRGIDYEPCERRLYWTNWNETRPSIQRAYASGRALQTVVDSHILMPNGLALDHAAKKIYWADARLDKIERMHYDGSHRHVVTRAGTEHPFDVAISGPWVYWTDWLAHGVFRADKRAGGAVPLRRDVPRPMAIVAVAPDHQTCSADPCAVLNGGCAELCALDALGGVACACGAGRALAPDGRACGAAAAACPPGHWACAEGACIPDELVCDGVPHCSDAPTASDEDLYYCTSRVCPADTVRCGFGGRCVAAARVCDGTADCDDAADEAGCACPPAHYRCDAGACVPLSARCDAVQDCADGSDERDCPACLHGECTPVTDSNAIETSTTAAPAQEDASGAAAGAGGAASCSSEQFTCGGGECVPLAWRCDGRADCADASDETEHCRHVNATCAPGEWACGAWNVCVPASARCDGAPDCPRAEDERGCACPPGARRCADTQLCLHPSLYCDGDADCADGSDEPADCGGPSAGAEAGGAGGALCGGAGALQCSGRCVPRALQCDGRDHCLDGGGGGAGSDEDPLMCASFERAFGASALSGGARGACARGEWACRNAACVPHAALCDGGDDCGDYSDESHCNVDECAAGNGGCAHNCTDLPVGRACWCRAGWRRAHDAGSCADVDECAEDEPCDHTCRNTIGSFVCSCAEGYKLMSDGATCTPDSPVRASLIFTNRYYIRRVPLEGGGGPGALLVHDLTNAVALDLAWAAGCLYWSDVTRLGSAIRRACGGGAARTLHGATLQNPDGLAVDWVGGNVYWCDKGTDTLEVSRADGSHRRVLLRGDLSEPRALALHPQQGTLYWSDWGAAAHIGRAGMDGSARRVLLRAGLYWPNALTVLPASNELYWADAREDYVAVADLDGNNVRVLFSREQMPWLRLHHVFALAVWDGRVYWSDWETRAVESCRRRPRAHYSPAANTSLSAGGAYECRTLLHTIHKPMDLRVYHPARQPPQPELSAKCEALNCSGLCLLTPAPPGGSAGARCACPEHWVLGEDGRSCSPNCTSAHFVCASALKCIPFWWRCDTQDDCGDASDEPPGCPPFRCSPGQFQCDNGRCVHPSHICDGTPHCGDGSDERDCERFTCLASQWKCRGDPAANVSARCVPGAARCDGRRDCHAGDDEADCPPRTCPPHHYNVSARCVPGAARCDGRRDCHAGDDEADCPPRTCPPHHYNVSARCVPGAARCDGRRDCHAGDDEADCPPRTCPPHHYNVSARCVPGAARCDGRRDCHAGDDEADCPPRTCPPHHYNVSARCVPGAARCDGRRDCHAGDDEADCPPRTCPPHHFTCANGACVPLVWVCDADSDCGDGSDEGAMCAARTCAPNEFRCGSGRCVPREWLCDAEPDCPAREDEAGCGPGAAPPPCEPTYFRCPDGRCVPGRWRCDLDDDCGDGADELACEPRACSESEWRCGSGECVRAALRCSGAPDCADASDEAGCAPSCGPGARACAGGGACVRAAWWCDGEPDCADGSDEAACARDNGTAHCGARLECGAACVPAAWRCDARRDCADGRDEEPALCKRRVCAPPMFRCNDDTCLPPNLLCDGVVDCDGDESPAFCERRRWLGEEAACARDEALCDDGRCVPANTSCAAESARACRWDTCAQLCLPKHLNHTCKCVAGFKQRQLADGALTCEAAGDKPLVVVAVGGALRVWEAHKAAGAPPPARAAPAVTALGGARVAGAWWLLWGDAAGHVRRARLPDTLRAPASAPPAHDLDLTDNQELIISMAGSVRGVAVDAVAARVYWTWVGAAGGGLHVAALDGRRRAALWRRDDAEPDDLVLHNASRTLFWAERGATPGVRALGAAGGAPRWLVRRRVRRVTALALDAPAERLYFVDGYYDTLQSVALDGSQRVTHAVFAQRPDHAPRSPTLFVDGELRLAQTAGSVAVVQARACARMAVWEEWVWCGTARGVLRLAKRAPRTPAPPARPARAPDAALTALLLLHAAQAAAAPDPCARRCHASALCVRSPAPEGVACLCPDGLVPVDDAATLEQRQCVIPRGGVEAPDAPDAGAAGAGGAGGACALACGAGTCVLGAGGAPQCRCPALFAGERCQHYRCAQHCHRRGRCELDTAAARTADSAAPPPLKVLPAHLRVQPRLHGAALRAGGGGRGAGVRAPGVRARRPVQRARRPPRVRLSARLHRYMSVVRVQPRLHGAALRAGGGGRGAGVRAPGVRARRPVQRARRPPRVRLSARLHRYMSVVRVQPRLHGAALRAGGGGRGAGVRAPGVRARRPVQRARRPPRVRLSARLHRYMSVVRVQPRLHGAALRAGGGGRGAGVRAPGVRARRPVQRARRPPRVRLSARLHRYMSVVRVQPRLHGAALRAGGGGRGAGVRAPGVRARRPVQRARRPPRVRLSARLHRYMSVVRVQPRLHGAALRAGGGGRGAGVRAPGVRARRPVQRARRPPRVRLSARLHRYMSVVRVQPRLHGAALRAGGGGRGAGVRAPGVRARRPVQRARRPPRVRLSARLHRYMSVVRVQPRLHGAALRAGGGGRGAGVRAPGVRARRPVQRARRPPRVRLSARLHRYMSVVRVQPRLHGAALRAGGGGRGAGVRAPGVRARRPVQRARRPPRVRLSARLHRYMSVVRVQPRLHGAALRAGGGGRGAGVRAPGVRARRPVQRARRPPRVRLSARLHRYMSVVRVQPRLHGAALRAGGGGRGAGVRAPGVRARYYTGPRCERCVDGPACGAGGVCVRDATGAHCRQDICRFFCLNQGTCSVSSVGAVSCACPPAWAGERCQRPACVDAACAQHGDADNDTHDNDTRNNSRHLECGSGSCAHGGHCVWTATGRACACAGAWGGARCDHYVGHDHACAARACRPPALCVWGPDLSPTEPGPVYCACLEGASCTAPHAAAGEPVAAAPAEGAGAGAGGAWAGAVLALLALLAALLAALWARRRRGAFVHARLPDNVEISNPMYLAGEDELDPPHNNHTHNNGGNHFANPVYDSMYAPQQNNPAEEHANLLAERARDASPTPERAALL</sequence>
<feature type="repeat" description="LDL-receptor class B" evidence="16">
    <location>
        <begin position="1420"/>
        <end position="1468"/>
    </location>
</feature>
<feature type="repeat" description="LDL-receptor class B" evidence="16">
    <location>
        <begin position="3312"/>
        <end position="3354"/>
    </location>
</feature>
<feature type="disulfide bond" evidence="14">
    <location>
        <begin position="5352"/>
        <end position="5361"/>
    </location>
</feature>
<evidence type="ECO:0000256" key="5">
    <source>
        <dbReference type="ARBA" id="ARBA00022692"/>
    </source>
</evidence>
<feature type="disulfide bond" evidence="15">
    <location>
        <begin position="3619"/>
        <end position="3634"/>
    </location>
</feature>
<dbReference type="FunFam" id="4.10.400.10:FF:000011">
    <property type="entry name" value="Low-density lipoprotein receptor-related protein 1"/>
    <property type="match status" value="1"/>
</dbReference>
<evidence type="ECO:0000256" key="7">
    <source>
        <dbReference type="ARBA" id="ARBA00022737"/>
    </source>
</evidence>
<feature type="repeat" description="LDL-receptor class B" evidence="16">
    <location>
        <begin position="2573"/>
        <end position="2617"/>
    </location>
</feature>
<feature type="transmembrane region" description="Helical" evidence="18">
    <location>
        <begin position="5432"/>
        <end position="5453"/>
    </location>
</feature>
<evidence type="ECO:0000256" key="19">
    <source>
        <dbReference type="SAM" id="SignalP"/>
    </source>
</evidence>
<feature type="compositionally biased region" description="Basic residues" evidence="17">
    <location>
        <begin position="4732"/>
        <end position="4744"/>
    </location>
</feature>
<dbReference type="PROSITE" id="PS01187">
    <property type="entry name" value="EGF_CA"/>
    <property type="match status" value="2"/>
</dbReference>
<reference evidence="21" key="1">
    <citation type="submission" date="2023-03" db="EMBL/GenBank/DDBJ databases">
        <title>Chromosome-level genomes of two armyworms, Mythimna separata and Mythimna loreyi, provide insights into the biosynthesis and reception of sex pheromones.</title>
        <authorList>
            <person name="Zhao H."/>
        </authorList>
    </citation>
    <scope>NUCLEOTIDE SEQUENCE</scope>
    <source>
        <strain evidence="21">BeijingLab</strain>
        <tissue evidence="21">Pupa</tissue>
    </source>
</reference>
<organism evidence="21 22">
    <name type="scientific">Mythimna separata</name>
    <name type="common">Oriental armyworm</name>
    <name type="synonym">Pseudaletia separata</name>
    <dbReference type="NCBI Taxonomy" id="271217"/>
    <lineage>
        <taxon>Eukaryota</taxon>
        <taxon>Metazoa</taxon>
        <taxon>Ecdysozoa</taxon>
        <taxon>Arthropoda</taxon>
        <taxon>Hexapoda</taxon>
        <taxon>Insecta</taxon>
        <taxon>Pterygota</taxon>
        <taxon>Neoptera</taxon>
        <taxon>Endopterygota</taxon>
        <taxon>Lepidoptera</taxon>
        <taxon>Glossata</taxon>
        <taxon>Ditrysia</taxon>
        <taxon>Noctuoidea</taxon>
        <taxon>Noctuidae</taxon>
        <taxon>Noctuinae</taxon>
        <taxon>Hadenini</taxon>
        <taxon>Mythimna</taxon>
    </lineage>
</organism>
<feature type="disulfide bond" evidence="15">
    <location>
        <begin position="1109"/>
        <end position="1121"/>
    </location>
</feature>
<feature type="disulfide bond" evidence="15">
    <location>
        <begin position="2840"/>
        <end position="2858"/>
    </location>
</feature>
<feature type="disulfide bond" evidence="15">
    <location>
        <begin position="3600"/>
        <end position="3612"/>
    </location>
</feature>
<feature type="repeat" description="LDL-receptor class B" evidence="16">
    <location>
        <begin position="1331"/>
        <end position="1376"/>
    </location>
</feature>
<feature type="disulfide bond" evidence="15">
    <location>
        <begin position="2972"/>
        <end position="2987"/>
    </location>
</feature>
<gene>
    <name evidence="21" type="ORF">PYW07_009814</name>
</gene>
<dbReference type="SMART" id="SM00192">
    <property type="entry name" value="LDLa"/>
    <property type="match status" value="31"/>
</dbReference>
<feature type="disulfide bond" evidence="15">
    <location>
        <begin position="4087"/>
        <end position="4105"/>
    </location>
</feature>
<keyword evidence="2" id="KW-1003">Cell membrane</keyword>
<feature type="compositionally biased region" description="Basic residues" evidence="17">
    <location>
        <begin position="4842"/>
        <end position="4854"/>
    </location>
</feature>
<evidence type="ECO:0000313" key="21">
    <source>
        <dbReference type="EMBL" id="KAJ8710448.1"/>
    </source>
</evidence>
<feature type="region of interest" description="Disordered" evidence="17">
    <location>
        <begin position="5154"/>
        <end position="5184"/>
    </location>
</feature>
<dbReference type="FunFam" id="4.10.400.10:FF:000007">
    <property type="entry name" value="Low density lipoprotein receptor-related protein 1"/>
    <property type="match status" value="1"/>
</dbReference>
<dbReference type="InterPro" id="IPR018097">
    <property type="entry name" value="EGF_Ca-bd_CS"/>
</dbReference>
<feature type="disulfide bond" evidence="15">
    <location>
        <begin position="3817"/>
        <end position="3832"/>
    </location>
</feature>
<keyword evidence="10 18" id="KW-0472">Membrane</keyword>
<feature type="disulfide bond" evidence="15">
    <location>
        <begin position="2917"/>
        <end position="2935"/>
    </location>
</feature>
<feature type="region of interest" description="Disordered" evidence="17">
    <location>
        <begin position="5099"/>
        <end position="5129"/>
    </location>
</feature>
<keyword evidence="4" id="KW-0254">Endocytosis</keyword>
<evidence type="ECO:0000259" key="20">
    <source>
        <dbReference type="PROSITE" id="PS50026"/>
    </source>
</evidence>
<dbReference type="SUPFAM" id="SSF57184">
    <property type="entry name" value="Growth factor receptor domain"/>
    <property type="match status" value="1"/>
</dbReference>
<dbReference type="PROSITE" id="PS01209">
    <property type="entry name" value="LDLRA_1"/>
    <property type="match status" value="13"/>
</dbReference>
<evidence type="ECO:0000256" key="9">
    <source>
        <dbReference type="ARBA" id="ARBA00022989"/>
    </source>
</evidence>
<dbReference type="InterPro" id="IPR036055">
    <property type="entry name" value="LDL_receptor-like_sf"/>
</dbReference>
<dbReference type="InterPro" id="IPR051221">
    <property type="entry name" value="LDLR-related"/>
</dbReference>
<feature type="disulfide bond" evidence="15">
    <location>
        <begin position="969"/>
        <end position="987"/>
    </location>
</feature>
<dbReference type="InterPro" id="IPR009030">
    <property type="entry name" value="Growth_fac_rcpt_cys_sf"/>
</dbReference>
<feature type="compositionally biased region" description="Basic residues" evidence="17">
    <location>
        <begin position="4952"/>
        <end position="4964"/>
    </location>
</feature>
<feature type="compositionally biased region" description="Basic residues" evidence="17">
    <location>
        <begin position="5007"/>
        <end position="5019"/>
    </location>
</feature>
<feature type="disulfide bond" evidence="15">
    <location>
        <begin position="3703"/>
        <end position="3718"/>
    </location>
</feature>
<keyword evidence="5 18" id="KW-0812">Transmembrane</keyword>
<evidence type="ECO:0000256" key="8">
    <source>
        <dbReference type="ARBA" id="ARBA00022837"/>
    </source>
</evidence>
<feature type="repeat" description="LDL-receptor class B" evidence="16">
    <location>
        <begin position="641"/>
        <end position="683"/>
    </location>
</feature>
<dbReference type="PROSITE" id="PS01186">
    <property type="entry name" value="EGF_2"/>
    <property type="match status" value="2"/>
</dbReference>
<feature type="compositionally biased region" description="Basic residues" evidence="17">
    <location>
        <begin position="5117"/>
        <end position="5129"/>
    </location>
</feature>
<feature type="compositionally biased region" description="Basic residues" evidence="17">
    <location>
        <begin position="4897"/>
        <end position="4909"/>
    </location>
</feature>
<feature type="region of interest" description="Disordered" evidence="17">
    <location>
        <begin position="4989"/>
        <end position="5019"/>
    </location>
</feature>
<keyword evidence="12" id="KW-0675">Receptor</keyword>
<feature type="repeat" description="LDL-receptor class B" evidence="16">
    <location>
        <begin position="2618"/>
        <end position="2660"/>
    </location>
</feature>
<feature type="disulfide bond" evidence="15">
    <location>
        <begin position="2752"/>
        <end position="2764"/>
    </location>
</feature>
<dbReference type="CDD" id="cd00112">
    <property type="entry name" value="LDLa"/>
    <property type="match status" value="26"/>
</dbReference>
<feature type="disulfide bond" evidence="15">
    <location>
        <begin position="2852"/>
        <end position="2867"/>
    </location>
</feature>
<feature type="disulfide bond" evidence="15">
    <location>
        <begin position="3741"/>
        <end position="3756"/>
    </location>
</feature>
<evidence type="ECO:0000256" key="6">
    <source>
        <dbReference type="ARBA" id="ARBA00022729"/>
    </source>
</evidence>
<feature type="disulfide bond" evidence="15">
    <location>
        <begin position="3837"/>
        <end position="3849"/>
    </location>
</feature>
<feature type="disulfide bond" evidence="15">
    <location>
        <begin position="3978"/>
        <end position="3993"/>
    </location>
</feature>
<dbReference type="Gene3D" id="4.10.400.10">
    <property type="entry name" value="Low-density Lipoprotein Receptor"/>
    <property type="match status" value="30"/>
</dbReference>
<evidence type="ECO:0000313" key="22">
    <source>
        <dbReference type="Proteomes" id="UP001231518"/>
    </source>
</evidence>
<dbReference type="SMART" id="SM00181">
    <property type="entry name" value="EGF"/>
    <property type="match status" value="21"/>
</dbReference>
<feature type="region of interest" description="Disordered" evidence="17">
    <location>
        <begin position="1079"/>
        <end position="1102"/>
    </location>
</feature>
<keyword evidence="9 18" id="KW-1133">Transmembrane helix</keyword>
<feature type="domain" description="EGF-like" evidence="20">
    <location>
        <begin position="5326"/>
        <end position="5362"/>
    </location>
</feature>
<dbReference type="SMART" id="SM00179">
    <property type="entry name" value="EGF_CA"/>
    <property type="match status" value="6"/>
</dbReference>
<feature type="disulfide bond" evidence="15">
    <location>
        <begin position="1116"/>
        <end position="1134"/>
    </location>
</feature>
<dbReference type="SUPFAM" id="SSF57424">
    <property type="entry name" value="LDL receptor-like module"/>
    <property type="match status" value="22"/>
</dbReference>
<dbReference type="SMART" id="SM00135">
    <property type="entry name" value="LY"/>
    <property type="match status" value="34"/>
</dbReference>
<evidence type="ECO:0000256" key="4">
    <source>
        <dbReference type="ARBA" id="ARBA00022583"/>
    </source>
</evidence>
<feature type="disulfide bond" evidence="15">
    <location>
        <begin position="2759"/>
        <end position="2777"/>
    </location>
</feature>
<feature type="repeat" description="LDL-receptor class B" evidence="16">
    <location>
        <begin position="684"/>
        <end position="730"/>
    </location>
</feature>
<evidence type="ECO:0000256" key="10">
    <source>
        <dbReference type="ARBA" id="ARBA00023136"/>
    </source>
</evidence>
<feature type="disulfide bond" evidence="14">
    <location>
        <begin position="233"/>
        <end position="243"/>
    </location>
</feature>
<accession>A0AAD8DML4</accession>
<keyword evidence="13" id="KW-0325">Glycoprotein</keyword>
<feature type="region of interest" description="Disordered" evidence="17">
    <location>
        <begin position="4769"/>
        <end position="4799"/>
    </location>
</feature>
<feature type="region of interest" description="Disordered" evidence="17">
    <location>
        <begin position="4934"/>
        <end position="4964"/>
    </location>
</feature>
<dbReference type="PANTHER" id="PTHR22722:SF5">
    <property type="entry name" value="LOW-DENSITY LIPOPROTEIN RECEPTOR-RELATED PROTEIN 1B"/>
    <property type="match status" value="1"/>
</dbReference>
<dbReference type="InterPro" id="IPR011042">
    <property type="entry name" value="6-blade_b-propeller_TolB-like"/>
</dbReference>
<keyword evidence="8" id="KW-0106">Calcium</keyword>
<feature type="repeat" description="LDL-receptor class B" evidence="16">
    <location>
        <begin position="1648"/>
        <end position="1690"/>
    </location>
</feature>
<dbReference type="GO" id="GO:0006897">
    <property type="term" value="P:endocytosis"/>
    <property type="evidence" value="ECO:0007669"/>
    <property type="project" value="UniProtKB-KW"/>
</dbReference>
<protein>
    <recommendedName>
        <fullName evidence="20">EGF-like domain-containing protein</fullName>
    </recommendedName>
</protein>
<feature type="disulfide bond" evidence="15">
    <location>
        <begin position="2816"/>
        <end position="2831"/>
    </location>
</feature>
<dbReference type="InterPro" id="IPR001881">
    <property type="entry name" value="EGF-like_Ca-bd_dom"/>
</dbReference>
<dbReference type="GO" id="GO:0005886">
    <property type="term" value="C:plasma membrane"/>
    <property type="evidence" value="ECO:0007669"/>
    <property type="project" value="UniProtKB-SubCell"/>
</dbReference>
<comment type="caution">
    <text evidence="21">The sequence shown here is derived from an EMBL/GenBank/DDBJ whole genome shotgun (WGS) entry which is preliminary data.</text>
</comment>
<feature type="disulfide bond" evidence="15">
    <location>
        <begin position="1052"/>
        <end position="1070"/>
    </location>
</feature>
<feature type="disulfide bond" evidence="15">
    <location>
        <begin position="3665"/>
        <end position="3680"/>
    </location>
</feature>
<feature type="repeat" description="LDL-receptor class B" evidence="16">
    <location>
        <begin position="2007"/>
        <end position="2049"/>
    </location>
</feature>
<evidence type="ECO:0000256" key="17">
    <source>
        <dbReference type="SAM" id="MobiDB-lite"/>
    </source>
</evidence>
<dbReference type="Pfam" id="PF00057">
    <property type="entry name" value="Ldl_recept_a"/>
    <property type="match status" value="21"/>
</dbReference>
<feature type="disulfide bond" evidence="15">
    <location>
        <begin position="3927"/>
        <end position="3945"/>
    </location>
</feature>
<dbReference type="FunFam" id="4.10.400.10:FF:000034">
    <property type="entry name" value="Low-density lipoprotein receptor-related protein 2"/>
    <property type="match status" value="2"/>
</dbReference>
<feature type="compositionally biased region" description="Basic residues" evidence="17">
    <location>
        <begin position="4787"/>
        <end position="4799"/>
    </location>
</feature>
<feature type="disulfide bond" evidence="15">
    <location>
        <begin position="3123"/>
        <end position="3138"/>
    </location>
</feature>
<name>A0AAD8DML4_MYTSE</name>
<feature type="repeat" description="LDL-receptor class B" evidence="16">
    <location>
        <begin position="1377"/>
        <end position="1419"/>
    </location>
</feature>
<feature type="repeat" description="LDL-receptor class B" evidence="16">
    <location>
        <begin position="1469"/>
        <end position="1513"/>
    </location>
</feature>
<dbReference type="InterPro" id="IPR000033">
    <property type="entry name" value="LDLR_classB_rpt"/>
</dbReference>
<dbReference type="InterPro" id="IPR000742">
    <property type="entry name" value="EGF"/>
</dbReference>
<evidence type="ECO:0000256" key="11">
    <source>
        <dbReference type="ARBA" id="ARBA00023157"/>
    </source>
</evidence>
<dbReference type="Gene3D" id="4.10.1220.10">
    <property type="entry name" value="EGF-type module"/>
    <property type="match status" value="1"/>
</dbReference>
<evidence type="ECO:0000256" key="18">
    <source>
        <dbReference type="SAM" id="Phobius"/>
    </source>
</evidence>
<feature type="domain" description="EGF-like" evidence="20">
    <location>
        <begin position="3180"/>
        <end position="3219"/>
    </location>
</feature>
<feature type="disulfide bond" evidence="15">
    <location>
        <begin position="3920"/>
        <end position="3932"/>
    </location>
</feature>
<dbReference type="PROSITE" id="PS50068">
    <property type="entry name" value="LDLRA_2"/>
    <property type="match status" value="30"/>
</dbReference>
<dbReference type="InterPro" id="IPR023415">
    <property type="entry name" value="LDLR_class-A_CS"/>
</dbReference>
<feature type="disulfide bond" evidence="15">
    <location>
        <begin position="4080"/>
        <end position="4092"/>
    </location>
</feature>
<dbReference type="Proteomes" id="UP001231518">
    <property type="component" value="Chromosome 23"/>
</dbReference>
<keyword evidence="7" id="KW-0677">Repeat</keyword>
<feature type="compositionally biased region" description="Basic residues" evidence="17">
    <location>
        <begin position="4677"/>
        <end position="4689"/>
    </location>
</feature>
<dbReference type="PROSITE" id="PS50026">
    <property type="entry name" value="EGF_3"/>
    <property type="match status" value="5"/>
</dbReference>
<feature type="chain" id="PRO_5042291291" description="EGF-like domain-containing protein" evidence="19">
    <location>
        <begin position="33"/>
        <end position="5540"/>
    </location>
</feature>
<feature type="disulfide bond" evidence="15">
    <location>
        <begin position="3896"/>
        <end position="3911"/>
    </location>
</feature>
<dbReference type="EMBL" id="JARGEI010000023">
    <property type="protein sequence ID" value="KAJ8710448.1"/>
    <property type="molecule type" value="Genomic_DNA"/>
</dbReference>
<feature type="disulfide bond" evidence="15">
    <location>
        <begin position="1128"/>
        <end position="1143"/>
    </location>
</feature>
<feature type="disulfide bond" evidence="15">
    <location>
        <begin position="3884"/>
        <end position="3902"/>
    </location>
</feature>
<feature type="compositionally biased region" description="Basic residues" evidence="17">
    <location>
        <begin position="5062"/>
        <end position="5074"/>
    </location>
</feature>
<feature type="disulfide bond" evidence="15">
    <location>
        <begin position="1064"/>
        <end position="1079"/>
    </location>
</feature>
<keyword evidence="3 14" id="KW-0245">EGF-like domain</keyword>
<feature type="disulfide bond" evidence="15">
    <location>
        <begin position="3111"/>
        <end position="3129"/>
    </location>
</feature>
<evidence type="ECO:0000256" key="3">
    <source>
        <dbReference type="ARBA" id="ARBA00022536"/>
    </source>
</evidence>
<feature type="disulfide bond" evidence="15">
    <location>
        <begin position="917"/>
        <end position="929"/>
    </location>
</feature>
<comment type="caution">
    <text evidence="14">Lacks conserved residue(s) required for the propagation of feature annotation.</text>
</comment>
<dbReference type="PROSITE" id="PS00022">
    <property type="entry name" value="EGF_1"/>
    <property type="match status" value="3"/>
</dbReference>
<feature type="disulfide bond" evidence="15">
    <location>
        <begin position="3959"/>
        <end position="3971"/>
    </location>
</feature>
<feature type="disulfide bond" evidence="14">
    <location>
        <begin position="5287"/>
        <end position="5296"/>
    </location>
</feature>
<feature type="domain" description="EGF-like" evidence="20">
    <location>
        <begin position="229"/>
        <end position="268"/>
    </location>
</feature>
<feature type="disulfide bond" evidence="15">
    <location>
        <begin position="2910"/>
        <end position="2922"/>
    </location>
</feature>
<dbReference type="GO" id="GO:0043235">
    <property type="term" value="C:receptor complex"/>
    <property type="evidence" value="ECO:0007669"/>
    <property type="project" value="TreeGrafter"/>
</dbReference>
<feature type="signal peptide" evidence="19">
    <location>
        <begin position="1"/>
        <end position="32"/>
    </location>
</feature>
<feature type="region of interest" description="Disordered" evidence="17">
    <location>
        <begin position="4714"/>
        <end position="4744"/>
    </location>
</feature>
<feature type="disulfide bond" evidence="15">
    <location>
        <begin position="1045"/>
        <end position="1057"/>
    </location>
</feature>
<dbReference type="PROSITE" id="PS00010">
    <property type="entry name" value="ASX_HYDROXYL"/>
    <property type="match status" value="2"/>
</dbReference>
<dbReference type="InterPro" id="IPR000152">
    <property type="entry name" value="EGF-type_Asp/Asn_hydroxyl_site"/>
</dbReference>
<dbReference type="SUPFAM" id="SSF57196">
    <property type="entry name" value="EGF/Laminin"/>
    <property type="match status" value="5"/>
</dbReference>
<feature type="disulfide bond" evidence="15">
    <location>
        <begin position="3607"/>
        <end position="3625"/>
    </location>
</feature>
<feature type="region of interest" description="Disordered" evidence="17">
    <location>
        <begin position="4879"/>
        <end position="4909"/>
    </location>
</feature>
<evidence type="ECO:0000256" key="16">
    <source>
        <dbReference type="PROSITE-ProRule" id="PRU00461"/>
    </source>
</evidence>
<feature type="disulfide bond" evidence="15">
    <location>
        <begin position="77"/>
        <end position="92"/>
    </location>
</feature>
<dbReference type="GO" id="GO:0005509">
    <property type="term" value="F:calcium ion binding"/>
    <property type="evidence" value="ECO:0007669"/>
    <property type="project" value="InterPro"/>
</dbReference>
<feature type="region of interest" description="Disordered" evidence="17">
    <location>
        <begin position="4824"/>
        <end position="4854"/>
    </location>
</feature>
<keyword evidence="6 19" id="KW-0732">Signal</keyword>
<keyword evidence="11 14" id="KW-1015">Disulfide bond</keyword>
<feature type="domain" description="EGF-like" evidence="20">
    <location>
        <begin position="5261"/>
        <end position="5297"/>
    </location>
</feature>
<feature type="disulfide bond" evidence="14">
    <location>
        <begin position="3184"/>
        <end position="3194"/>
    </location>
</feature>
<feature type="disulfide bond" evidence="15">
    <location>
        <begin position="924"/>
        <end position="942"/>
    </location>
</feature>
<dbReference type="PROSITE" id="PS51120">
    <property type="entry name" value="LDLRB"/>
    <property type="match status" value="12"/>
</dbReference>
<dbReference type="SUPFAM" id="SSF63825">
    <property type="entry name" value="YWTD domain"/>
    <property type="match status" value="8"/>
</dbReference>
<comment type="subcellular location">
    <subcellularLocation>
        <location evidence="1">Cell membrane</location>
        <topology evidence="1">Single-pass type I membrane protein</topology>
    </subcellularLocation>
</comment>
<feature type="region of interest" description="Disordered" evidence="17">
    <location>
        <begin position="4659"/>
        <end position="4689"/>
    </location>
</feature>
<feature type="disulfide bond" evidence="15">
    <location>
        <begin position="2833"/>
        <end position="2845"/>
    </location>
</feature>
<dbReference type="FunFam" id="2.10.25.10:FF:000009">
    <property type="entry name" value="Low-density lipoprotein receptor isoform 1"/>
    <property type="match status" value="2"/>
</dbReference>
<evidence type="ECO:0000256" key="2">
    <source>
        <dbReference type="ARBA" id="ARBA00022475"/>
    </source>
</evidence>
<feature type="disulfide bond" evidence="15">
    <location>
        <begin position="3104"/>
        <end position="3116"/>
    </location>
</feature>
<dbReference type="Pfam" id="PF14670">
    <property type="entry name" value="FXa_inhibition"/>
    <property type="match status" value="1"/>
</dbReference>
<keyword evidence="22" id="KW-1185">Reference proteome</keyword>
<evidence type="ECO:0000256" key="14">
    <source>
        <dbReference type="PROSITE-ProRule" id="PRU00076"/>
    </source>
</evidence>
<evidence type="ECO:0000256" key="12">
    <source>
        <dbReference type="ARBA" id="ARBA00023170"/>
    </source>
</evidence>
<evidence type="ECO:0000256" key="1">
    <source>
        <dbReference type="ARBA" id="ARBA00004251"/>
    </source>
</evidence>
<dbReference type="FunFam" id="2.120.10.30:FF:000241">
    <property type="entry name" value="Low-density lipoprotein receptor-related protein 6"/>
    <property type="match status" value="4"/>
</dbReference>
<feature type="disulfide bond" evidence="15">
    <location>
        <begin position="3877"/>
        <end position="3889"/>
    </location>
</feature>
<feature type="disulfide bond" evidence="15">
    <location>
        <begin position="3939"/>
        <end position="3954"/>
    </location>
</feature>
<feature type="disulfide bond" evidence="15">
    <location>
        <begin position="3966"/>
        <end position="3984"/>
    </location>
</feature>
<feature type="region of interest" description="Disordered" evidence="17">
    <location>
        <begin position="5044"/>
        <end position="5074"/>
    </location>
</feature>
<feature type="domain" description="EGF-like" evidence="20">
    <location>
        <begin position="4575"/>
        <end position="4610"/>
    </location>
</feature>
<dbReference type="Pfam" id="PF00058">
    <property type="entry name" value="Ldl_recept_b"/>
    <property type="match status" value="6"/>
</dbReference>
<feature type="region of interest" description="Disordered" evidence="17">
    <location>
        <begin position="5486"/>
        <end position="5511"/>
    </location>
</feature>
<proteinExistence type="predicted"/>
<feature type="disulfide bond" evidence="15">
    <location>
        <begin position="3844"/>
        <end position="3862"/>
    </location>
</feature>